<keyword evidence="2" id="KW-1185">Reference proteome</keyword>
<dbReference type="eggNOG" id="ENOG5031PI6">
    <property type="taxonomic scope" value="Bacteria"/>
</dbReference>
<dbReference type="AlphaFoldDB" id="A0A095VKD1"/>
<name>A0A095VKD1_9GAMM</name>
<evidence type="ECO:0008006" key="3">
    <source>
        <dbReference type="Google" id="ProtNLM"/>
    </source>
</evidence>
<gene>
    <name evidence="1" type="ORF">HA49_07230</name>
</gene>
<comment type="caution">
    <text evidence="1">The sequence shown here is derived from an EMBL/GenBank/DDBJ whole genome shotgun (WGS) entry which is preliminary data.</text>
</comment>
<protein>
    <recommendedName>
        <fullName evidence="3">Pilus assembly protein CpaB</fullName>
    </recommendedName>
</protein>
<dbReference type="Proteomes" id="UP000029577">
    <property type="component" value="Unassembled WGS sequence"/>
</dbReference>
<evidence type="ECO:0000313" key="1">
    <source>
        <dbReference type="EMBL" id="KGD75055.1"/>
    </source>
</evidence>
<accession>A0A095VKD1</accession>
<dbReference type="STRING" id="642227.HA49_07230"/>
<dbReference type="EMBL" id="JPKR02000004">
    <property type="protein sequence ID" value="KGD75055.1"/>
    <property type="molecule type" value="Genomic_DNA"/>
</dbReference>
<dbReference type="OrthoDB" id="6556296at2"/>
<reference evidence="1" key="1">
    <citation type="submission" date="2014-12" db="EMBL/GenBank/DDBJ databases">
        <title>The draft genome of the Tatumella morbirosei type strain, LMG23360T isolated from pineapple rot.</title>
        <authorList>
            <person name="Smits T.H."/>
            <person name="Palmer M."/>
            <person name="Venter S.N."/>
            <person name="Duffy B."/>
            <person name="Steenkamp E.T."/>
            <person name="Chan W.Y."/>
            <person name="Coutinho T.A."/>
            <person name="Coetzee M.P."/>
            <person name="De Maayer P."/>
        </authorList>
    </citation>
    <scope>NUCLEOTIDE SEQUENCE [LARGE SCALE GENOMIC DNA]</scope>
    <source>
        <strain evidence="1">LMG 23360</strain>
    </source>
</reference>
<dbReference type="RefSeq" id="WP_038018358.1">
    <property type="nucleotide sequence ID" value="NZ_JPKR02000004.1"/>
</dbReference>
<organism evidence="1 2">
    <name type="scientific">Tatumella morbirosei</name>
    <dbReference type="NCBI Taxonomy" id="642227"/>
    <lineage>
        <taxon>Bacteria</taxon>
        <taxon>Pseudomonadati</taxon>
        <taxon>Pseudomonadota</taxon>
        <taxon>Gammaproteobacteria</taxon>
        <taxon>Enterobacterales</taxon>
        <taxon>Erwiniaceae</taxon>
        <taxon>Tatumella</taxon>
    </lineage>
</organism>
<sequence length="258" mass="28618">MNQRLLVILAVLLLIVGAFGLLMSNGTPEPTDTPVSYRLVNYFVSEKALPAGSLLRDEDLAMKTESLPADNVTGSEMTVESLRGMFLVTPKQPGERILAGDISPDDPKNKLAAANMIRYNTVINERFTGAIQQLRPGDYVDVYLRFMAENTRPRRKNSEGILQGESSLNLFRIFEARRVISRPERASSSLLERQSLSESRDDKATGSLSLDLELSPGDLKRLYLVTQKYEVILFPVTQDKVQRKATSVKPATAKGTAK</sequence>
<proteinExistence type="predicted"/>
<evidence type="ECO:0000313" key="2">
    <source>
        <dbReference type="Proteomes" id="UP000029577"/>
    </source>
</evidence>